<dbReference type="Proteomes" id="UP000516122">
    <property type="component" value="Chromosome"/>
</dbReference>
<dbReference type="NCBIfam" id="TIGR00689">
    <property type="entry name" value="rpiB_lacA_lacB"/>
    <property type="match status" value="1"/>
</dbReference>
<dbReference type="PANTHER" id="PTHR30345">
    <property type="entry name" value="RIBOSE-5-PHOSPHATE ISOMERASE B"/>
    <property type="match status" value="1"/>
</dbReference>
<dbReference type="InterPro" id="IPR036569">
    <property type="entry name" value="RpiB_LacA_LacB_sf"/>
</dbReference>
<dbReference type="NCBIfam" id="NF006380">
    <property type="entry name" value="PRK08621.1"/>
    <property type="match status" value="1"/>
</dbReference>
<dbReference type="AlphaFoldDB" id="A0A7H0FPU8"/>
<name>A0A7H0FPU8_ENTFL</name>
<dbReference type="GO" id="GO:0019316">
    <property type="term" value="P:D-allose catabolic process"/>
    <property type="evidence" value="ECO:0007669"/>
    <property type="project" value="TreeGrafter"/>
</dbReference>
<evidence type="ECO:0000256" key="1">
    <source>
        <dbReference type="ARBA" id="ARBA00008754"/>
    </source>
</evidence>
<organism evidence="6 7">
    <name type="scientific">Enterococcus faecalis</name>
    <name type="common">Streptococcus faecalis</name>
    <dbReference type="NCBI Taxonomy" id="1351"/>
    <lineage>
        <taxon>Bacteria</taxon>
        <taxon>Bacillati</taxon>
        <taxon>Bacillota</taxon>
        <taxon>Bacilli</taxon>
        <taxon>Lactobacillales</taxon>
        <taxon>Enterococcaceae</taxon>
        <taxon>Enterococcus</taxon>
    </lineage>
</organism>
<proteinExistence type="inferred from homology"/>
<dbReference type="Gene3D" id="3.40.1400.10">
    <property type="entry name" value="Sugar-phosphate isomerase, RpiB/LacA/LacB"/>
    <property type="match status" value="1"/>
</dbReference>
<gene>
    <name evidence="4 6" type="primary">lacA</name>
    <name evidence="6" type="ORF">H9Q64_01850</name>
</gene>
<dbReference type="PANTHER" id="PTHR30345:SF5">
    <property type="entry name" value="GALACTOSE-6-PHOSPHATE ISOMERASE SUBUNIT LACA"/>
    <property type="match status" value="1"/>
</dbReference>
<dbReference type="GO" id="GO:0009052">
    <property type="term" value="P:pentose-phosphate shunt, non-oxidative branch"/>
    <property type="evidence" value="ECO:0007669"/>
    <property type="project" value="TreeGrafter"/>
</dbReference>
<dbReference type="GO" id="GO:0050044">
    <property type="term" value="F:galactose-6-phosphate isomerase activity"/>
    <property type="evidence" value="ECO:0007669"/>
    <property type="project" value="UniProtKB-UniRule"/>
</dbReference>
<keyword evidence="3 4" id="KW-0413">Isomerase</keyword>
<sequence length="169" mass="18945">MFSRRGFEFKERDRILIVDTRGKEENKMRVILGSDLDGIKLKAEMKQYLLQEKVEVIDKSESASEDFIEATLAVAHEVLKDTESLGIVFDGYGAGSFMTAAKIKGMIVAELSDERSAYMAREHNNARMITVGAKIVGTELAKNIIKEFLTGHYAGGRHQIRVDMLNKMA</sequence>
<dbReference type="GO" id="GO:0019388">
    <property type="term" value="P:galactose catabolic process"/>
    <property type="evidence" value="ECO:0007669"/>
    <property type="project" value="UniProtKB-UniPathway"/>
</dbReference>
<evidence type="ECO:0000256" key="4">
    <source>
        <dbReference type="HAMAP-Rule" id="MF_01555"/>
    </source>
</evidence>
<dbReference type="InterPro" id="IPR003500">
    <property type="entry name" value="RpiB_LacA_LacB"/>
</dbReference>
<dbReference type="PIRSF" id="PIRSF005384">
    <property type="entry name" value="RpiB_LacA_B"/>
    <property type="match status" value="1"/>
</dbReference>
<dbReference type="EC" id="5.3.1.26" evidence="4 5"/>
<dbReference type="GO" id="GO:0019512">
    <property type="term" value="P:lactose catabolic process via tagatose-6-phosphate"/>
    <property type="evidence" value="ECO:0007669"/>
    <property type="project" value="UniProtKB-UniRule"/>
</dbReference>
<dbReference type="EMBL" id="CP060804">
    <property type="protein sequence ID" value="QNP38064.1"/>
    <property type="molecule type" value="Genomic_DNA"/>
</dbReference>
<comment type="catalytic activity">
    <reaction evidence="4">
        <text>aldehydo-D-galactose 6-phosphate = keto-D-tagatose 6-phosphate</text>
        <dbReference type="Rhea" id="RHEA:13033"/>
        <dbReference type="ChEBI" id="CHEBI:58255"/>
        <dbReference type="ChEBI" id="CHEBI:134283"/>
        <dbReference type="EC" id="5.3.1.26"/>
    </reaction>
</comment>
<accession>A0A7H0FPU8</accession>
<dbReference type="Pfam" id="PF02502">
    <property type="entry name" value="LacAB_rpiB"/>
    <property type="match status" value="1"/>
</dbReference>
<dbReference type="SUPFAM" id="SSF89623">
    <property type="entry name" value="Ribose/Galactose isomerase RpiB/AlsB"/>
    <property type="match status" value="1"/>
</dbReference>
<evidence type="ECO:0000256" key="3">
    <source>
        <dbReference type="ARBA" id="ARBA00023235"/>
    </source>
</evidence>
<comment type="subunit">
    <text evidence="4">Heteromultimeric protein consisting of LacA and LacB.</text>
</comment>
<evidence type="ECO:0000256" key="2">
    <source>
        <dbReference type="ARBA" id="ARBA00022736"/>
    </source>
</evidence>
<evidence type="ECO:0000313" key="7">
    <source>
        <dbReference type="Proteomes" id="UP000516122"/>
    </source>
</evidence>
<dbReference type="UniPathway" id="UPA00702">
    <property type="reaction ID" value="UER00714"/>
</dbReference>
<comment type="similarity">
    <text evidence="1 4">Belongs to the LacAB/RpiB family.</text>
</comment>
<evidence type="ECO:0000256" key="5">
    <source>
        <dbReference type="NCBIfam" id="TIGR01118"/>
    </source>
</evidence>
<protein>
    <recommendedName>
        <fullName evidence="4 5">Galactose-6-phosphate isomerase subunit LacA</fullName>
        <ecNumber evidence="4 5">5.3.1.26</ecNumber>
    </recommendedName>
</protein>
<dbReference type="HAMAP" id="MF_01555">
    <property type="entry name" value="LacA"/>
    <property type="match status" value="1"/>
</dbReference>
<dbReference type="NCBIfam" id="TIGR01118">
    <property type="entry name" value="lacA"/>
    <property type="match status" value="1"/>
</dbReference>
<comment type="pathway">
    <text evidence="4">Carbohydrate metabolism; D-galactose 6-phosphate degradation; D-tagatose 6-phosphate from D-galactose 6-phosphate: step 1/1.</text>
</comment>
<dbReference type="GO" id="GO:0004751">
    <property type="term" value="F:ribose-5-phosphate isomerase activity"/>
    <property type="evidence" value="ECO:0007669"/>
    <property type="project" value="TreeGrafter"/>
</dbReference>
<reference evidence="6 7" key="1">
    <citation type="submission" date="2020-08" db="EMBL/GenBank/DDBJ databases">
        <title>Enterococcus faecalis SF28073 genome assembly.</title>
        <authorList>
            <person name="Duerkop B.A."/>
            <person name="Johnson C.N."/>
        </authorList>
    </citation>
    <scope>NUCLEOTIDE SEQUENCE [LARGE SCALE GENOMIC DNA]</scope>
    <source>
        <strain evidence="6 7">SF28073</strain>
    </source>
</reference>
<keyword evidence="2 4" id="KW-0423">Lactose metabolism</keyword>
<dbReference type="InterPro" id="IPR004783">
    <property type="entry name" value="LacA"/>
</dbReference>
<evidence type="ECO:0000313" key="6">
    <source>
        <dbReference type="EMBL" id="QNP38064.1"/>
    </source>
</evidence>